<organism evidence="9 10">
    <name type="scientific">Malus baccata</name>
    <name type="common">Siberian crab apple</name>
    <name type="synonym">Pyrus baccata</name>
    <dbReference type="NCBI Taxonomy" id="106549"/>
    <lineage>
        <taxon>Eukaryota</taxon>
        <taxon>Viridiplantae</taxon>
        <taxon>Streptophyta</taxon>
        <taxon>Embryophyta</taxon>
        <taxon>Tracheophyta</taxon>
        <taxon>Spermatophyta</taxon>
        <taxon>Magnoliopsida</taxon>
        <taxon>eudicotyledons</taxon>
        <taxon>Gunneridae</taxon>
        <taxon>Pentapetalae</taxon>
        <taxon>rosids</taxon>
        <taxon>fabids</taxon>
        <taxon>Rosales</taxon>
        <taxon>Rosaceae</taxon>
        <taxon>Amygdaloideae</taxon>
        <taxon>Maleae</taxon>
        <taxon>Malus</taxon>
    </lineage>
</organism>
<dbReference type="Gene3D" id="3.40.50.2000">
    <property type="entry name" value="Glycogen Phosphorylase B"/>
    <property type="match status" value="1"/>
</dbReference>
<dbReference type="InterPro" id="IPR000719">
    <property type="entry name" value="Prot_kinase_dom"/>
</dbReference>
<dbReference type="InterPro" id="IPR017441">
    <property type="entry name" value="Protein_kinase_ATP_BS"/>
</dbReference>
<dbReference type="CDD" id="cd14066">
    <property type="entry name" value="STKc_IRAK"/>
    <property type="match status" value="1"/>
</dbReference>
<dbReference type="InterPro" id="IPR008271">
    <property type="entry name" value="Ser/Thr_kinase_AS"/>
</dbReference>
<dbReference type="InterPro" id="IPR011009">
    <property type="entry name" value="Kinase-like_dom_sf"/>
</dbReference>
<evidence type="ECO:0000256" key="7">
    <source>
        <dbReference type="SAM" id="Phobius"/>
    </source>
</evidence>
<evidence type="ECO:0000256" key="4">
    <source>
        <dbReference type="ARBA" id="ARBA00022777"/>
    </source>
</evidence>
<dbReference type="PROSITE" id="PS00108">
    <property type="entry name" value="PROTEIN_KINASE_ST"/>
    <property type="match status" value="1"/>
</dbReference>
<keyword evidence="7" id="KW-0812">Transmembrane</keyword>
<dbReference type="Gene3D" id="1.10.510.10">
    <property type="entry name" value="Transferase(Phosphotransferase) domain 1"/>
    <property type="match status" value="1"/>
</dbReference>
<dbReference type="STRING" id="106549.A0A540M5R1"/>
<keyword evidence="7" id="KW-1133">Transmembrane helix</keyword>
<dbReference type="FunFam" id="3.40.50.2000:FF:000161">
    <property type="entry name" value="UDP-N-acetylglucosamine transferase subunit alg13"/>
    <property type="match status" value="1"/>
</dbReference>
<gene>
    <name evidence="9" type="ORF">C1H46_020378</name>
</gene>
<dbReference type="Pfam" id="PF07714">
    <property type="entry name" value="PK_Tyr_Ser-Thr"/>
    <property type="match status" value="1"/>
</dbReference>
<keyword evidence="4" id="KW-0418">Kinase</keyword>
<evidence type="ECO:0000256" key="1">
    <source>
        <dbReference type="ARBA" id="ARBA00022527"/>
    </source>
</evidence>
<sequence>MGASEVNVKAQKTVFVTVGTTSFDALVRAVDTHEFKEELSKRGYTRLLIQMGRGSYIPTKAEGGDEPLAVDYFTFSSSIADHLRAASLVISHAGSGSIFETLRLGKPLIVVVNEDLMDNHQSELAEELADRKHLYYGRPQTLHHVVADMNLDSLVPYHPGDATPVAKLINRTYLSRNIFPMSLTPSRNASPPPHVTYFVTYRVRVRQTRDMYPMTGPLDLAAKNHTHKHQSYSHHQHHHGNFPSKSVLIIIISIISVMALLAIIFIVLMLRRLIKSTKTNGNIYKENTGWINTSCRSIAQTAVDFNSSPDVKGGCLQGGNSGRPLKAPADKGVQVFSYKELEEATDKFSEANVIGHGGFGVVYKGVLRDGTVAAIKMLRREGRQGERAFRFEVDLLSRLHSPYLVELLGYCADQHHRLLIFECMPHGTLQRHLHPTNNHQPLDWGTRLRIALDCAKALEFLHEHAIPSVIHRDFKCSNVLLDQNFGAKVSDFGLAKMGSDKINGQISTRVLGTTGYLAPEYASTGRLTTKSDVYSYGVVLLELLTGRVPVDTKRPPGEHVLVSWALPRLTNREKVLEMVDPALQGQFSKRDLIQIAAIAAMCVQPEAEYRPLMTDVVPSLIPLVQNPSYGASSGSSRFHNQIPSPRC</sequence>
<protein>
    <recommendedName>
        <fullName evidence="8">Protein kinase domain-containing protein</fullName>
    </recommendedName>
</protein>
<dbReference type="EMBL" id="VIEB01000351">
    <property type="protein sequence ID" value="TQD94045.1"/>
    <property type="molecule type" value="Genomic_DNA"/>
</dbReference>
<comment type="caution">
    <text evidence="9">The sequence shown here is derived from an EMBL/GenBank/DDBJ whole genome shotgun (WGS) entry which is preliminary data.</text>
</comment>
<dbReference type="PROSITE" id="PS50011">
    <property type="entry name" value="PROTEIN_KINASE_DOM"/>
    <property type="match status" value="1"/>
</dbReference>
<feature type="domain" description="Protein kinase" evidence="8">
    <location>
        <begin position="348"/>
        <end position="624"/>
    </location>
</feature>
<reference evidence="9 10" key="1">
    <citation type="journal article" date="2019" name="G3 (Bethesda)">
        <title>Sequencing of a Wild Apple (Malus baccata) Genome Unravels the Differences Between Cultivated and Wild Apple Species Regarding Disease Resistance and Cold Tolerance.</title>
        <authorList>
            <person name="Chen X."/>
        </authorList>
    </citation>
    <scope>NUCLEOTIDE SEQUENCE [LARGE SCALE GENOMIC DNA]</scope>
    <source>
        <strain evidence="10">cv. Shandingzi</strain>
        <tissue evidence="9">Leaves</tissue>
    </source>
</reference>
<evidence type="ECO:0000256" key="2">
    <source>
        <dbReference type="ARBA" id="ARBA00022679"/>
    </source>
</evidence>
<dbReference type="PANTHER" id="PTHR47989:SF2">
    <property type="entry name" value="SERINE_THREONINE-PROTEIN KINASE PBL7-RELATED"/>
    <property type="match status" value="1"/>
</dbReference>
<dbReference type="Gene3D" id="3.30.200.20">
    <property type="entry name" value="Phosphorylase Kinase, domain 1"/>
    <property type="match status" value="1"/>
</dbReference>
<dbReference type="GO" id="GO:0016758">
    <property type="term" value="F:hexosyltransferase activity"/>
    <property type="evidence" value="ECO:0007669"/>
    <property type="project" value="InterPro"/>
</dbReference>
<dbReference type="Pfam" id="PF04101">
    <property type="entry name" value="Glyco_tran_28_C"/>
    <property type="match status" value="1"/>
</dbReference>
<keyword evidence="2" id="KW-0808">Transferase</keyword>
<accession>A0A540M5R1</accession>
<dbReference type="SUPFAM" id="SSF53756">
    <property type="entry name" value="UDP-Glycosyltransferase/glycogen phosphorylase"/>
    <property type="match status" value="1"/>
</dbReference>
<evidence type="ECO:0000256" key="3">
    <source>
        <dbReference type="ARBA" id="ARBA00022741"/>
    </source>
</evidence>
<dbReference type="InterPro" id="IPR001245">
    <property type="entry name" value="Ser-Thr/Tyr_kinase_cat_dom"/>
</dbReference>
<keyword evidence="7" id="KW-0472">Membrane</keyword>
<feature type="transmembrane region" description="Helical" evidence="7">
    <location>
        <begin position="247"/>
        <end position="270"/>
    </location>
</feature>
<dbReference type="AlphaFoldDB" id="A0A540M5R1"/>
<keyword evidence="3 6" id="KW-0547">Nucleotide-binding</keyword>
<dbReference type="PANTHER" id="PTHR47989">
    <property type="entry name" value="OS01G0750732 PROTEIN"/>
    <property type="match status" value="1"/>
</dbReference>
<evidence type="ECO:0000313" key="9">
    <source>
        <dbReference type="EMBL" id="TQD94045.1"/>
    </source>
</evidence>
<dbReference type="SUPFAM" id="SSF56112">
    <property type="entry name" value="Protein kinase-like (PK-like)"/>
    <property type="match status" value="1"/>
</dbReference>
<keyword evidence="10" id="KW-1185">Reference proteome</keyword>
<keyword evidence="1" id="KW-0723">Serine/threonine-protein kinase</keyword>
<evidence type="ECO:0000256" key="5">
    <source>
        <dbReference type="ARBA" id="ARBA00022840"/>
    </source>
</evidence>
<dbReference type="InterPro" id="IPR007235">
    <property type="entry name" value="Glyco_trans_28_C"/>
</dbReference>
<dbReference type="PROSITE" id="PS00107">
    <property type="entry name" value="PROTEIN_KINASE_ATP"/>
    <property type="match status" value="1"/>
</dbReference>
<keyword evidence="5 6" id="KW-0067">ATP-binding</keyword>
<proteinExistence type="predicted"/>
<dbReference type="FunFam" id="1.10.510.10:FF:000051">
    <property type="entry name" value="Receptor-like serine/threonine-protein kinase ALE2"/>
    <property type="match status" value="1"/>
</dbReference>
<evidence type="ECO:0000259" key="8">
    <source>
        <dbReference type="PROSITE" id="PS50011"/>
    </source>
</evidence>
<feature type="binding site" evidence="6">
    <location>
        <position position="376"/>
    </location>
    <ligand>
        <name>ATP</name>
        <dbReference type="ChEBI" id="CHEBI:30616"/>
    </ligand>
</feature>
<name>A0A540M5R1_MALBA</name>
<evidence type="ECO:0000256" key="6">
    <source>
        <dbReference type="PROSITE-ProRule" id="PRU10141"/>
    </source>
</evidence>
<evidence type="ECO:0000313" key="10">
    <source>
        <dbReference type="Proteomes" id="UP000315295"/>
    </source>
</evidence>
<dbReference type="GO" id="GO:0004674">
    <property type="term" value="F:protein serine/threonine kinase activity"/>
    <property type="evidence" value="ECO:0007669"/>
    <property type="project" value="UniProtKB-KW"/>
</dbReference>
<dbReference type="FunFam" id="3.30.200.20:FF:000376">
    <property type="entry name" value="Serine/threonine-protein kinase PBS1"/>
    <property type="match status" value="1"/>
</dbReference>
<dbReference type="Proteomes" id="UP000315295">
    <property type="component" value="Unassembled WGS sequence"/>
</dbReference>
<dbReference type="GO" id="GO:0005524">
    <property type="term" value="F:ATP binding"/>
    <property type="evidence" value="ECO:0007669"/>
    <property type="project" value="UniProtKB-UniRule"/>
</dbReference>